<gene>
    <name evidence="1" type="ORF">F4821DRAFT_273016</name>
</gene>
<evidence type="ECO:0000313" key="1">
    <source>
        <dbReference type="EMBL" id="KAI6081626.1"/>
    </source>
</evidence>
<reference evidence="1 2" key="1">
    <citation type="journal article" date="2022" name="New Phytol.">
        <title>Ecological generalism drives hyperdiversity of secondary metabolite gene clusters in xylarialean endophytes.</title>
        <authorList>
            <person name="Franco M.E.E."/>
            <person name="Wisecaver J.H."/>
            <person name="Arnold A.E."/>
            <person name="Ju Y.M."/>
            <person name="Slot J.C."/>
            <person name="Ahrendt S."/>
            <person name="Moore L.P."/>
            <person name="Eastman K.E."/>
            <person name="Scott K."/>
            <person name="Konkel Z."/>
            <person name="Mondo S.J."/>
            <person name="Kuo A."/>
            <person name="Hayes R.D."/>
            <person name="Haridas S."/>
            <person name="Andreopoulos B."/>
            <person name="Riley R."/>
            <person name="LaButti K."/>
            <person name="Pangilinan J."/>
            <person name="Lipzen A."/>
            <person name="Amirebrahimi M."/>
            <person name="Yan J."/>
            <person name="Adam C."/>
            <person name="Keymanesh K."/>
            <person name="Ng V."/>
            <person name="Louie K."/>
            <person name="Northen T."/>
            <person name="Drula E."/>
            <person name="Henrissat B."/>
            <person name="Hsieh H.M."/>
            <person name="Youens-Clark K."/>
            <person name="Lutzoni F."/>
            <person name="Miadlikowska J."/>
            <person name="Eastwood D.C."/>
            <person name="Hamelin R.C."/>
            <person name="Grigoriev I.V."/>
            <person name="U'Ren J.M."/>
        </authorList>
    </citation>
    <scope>NUCLEOTIDE SEQUENCE [LARGE SCALE GENOMIC DNA]</scope>
    <source>
        <strain evidence="1 2">ER1909</strain>
    </source>
</reference>
<organism evidence="1 2">
    <name type="scientific">Hypoxylon rubiginosum</name>
    <dbReference type="NCBI Taxonomy" id="110542"/>
    <lineage>
        <taxon>Eukaryota</taxon>
        <taxon>Fungi</taxon>
        <taxon>Dikarya</taxon>
        <taxon>Ascomycota</taxon>
        <taxon>Pezizomycotina</taxon>
        <taxon>Sordariomycetes</taxon>
        <taxon>Xylariomycetidae</taxon>
        <taxon>Xylariales</taxon>
        <taxon>Hypoxylaceae</taxon>
        <taxon>Hypoxylon</taxon>
    </lineage>
</organism>
<accession>A0ACC0CMP8</accession>
<proteinExistence type="predicted"/>
<dbReference type="EMBL" id="MU394390">
    <property type="protein sequence ID" value="KAI6081626.1"/>
    <property type="molecule type" value="Genomic_DNA"/>
</dbReference>
<comment type="caution">
    <text evidence="1">The sequence shown here is derived from an EMBL/GenBank/DDBJ whole genome shotgun (WGS) entry which is preliminary data.</text>
</comment>
<keyword evidence="2" id="KW-1185">Reference proteome</keyword>
<sequence>MSYQYPPPRDDPEVGPSQSSYMGSHLTPITSTPESTQMSPARRRDSFSKEYKLKRSVSTPNVRPQGTNEVDHGAAGIPKEKRRNKLGYHRTPIACDHCRKRKIRCKQPETPDVLGRCESCINLQRECIYSAVNQQPPPPPPPLPTGQRHGTIASAGLASPSTSPAMPAGHPEAPPYHQLATIPSMSDMGQQAMKPGEDETYSPEPRVSSPSTSSGGRAFYGHGHSNWVSAETGAAARTPHDAHAGPWTSYSHGLPETAAAADYSSYTTHAPPQPPTWPANPLELSRINTSAGAWRTYPAATRSLSYSDDPYGGTSSSSPTTRAYTRHAPLATDDGSSLSAGAAAYGSGGTWAQPSYSYSSGAWYGGEQHSPEAHVSSAGAEDPSHLYYSGR</sequence>
<dbReference type="Proteomes" id="UP001497680">
    <property type="component" value="Unassembled WGS sequence"/>
</dbReference>
<protein>
    <submittedName>
        <fullName evidence="1">Uncharacterized protein</fullName>
    </submittedName>
</protein>
<name>A0ACC0CMP8_9PEZI</name>
<evidence type="ECO:0000313" key="2">
    <source>
        <dbReference type="Proteomes" id="UP001497680"/>
    </source>
</evidence>